<reference evidence="3" key="1">
    <citation type="submission" date="2017-03" db="EMBL/GenBank/DDBJ databases">
        <authorList>
            <person name="Monnet C."/>
        </authorList>
    </citation>
    <scope>NUCLEOTIDE SEQUENCE [LARGE SCALE GENOMIC DNA]</scope>
    <source>
        <strain evidence="3">ATCC 9175</strain>
    </source>
</reference>
<dbReference type="Proteomes" id="UP000234525">
    <property type="component" value="Unassembled WGS sequence"/>
</dbReference>
<dbReference type="InterPro" id="IPR012338">
    <property type="entry name" value="Beta-lactam/transpept-like"/>
</dbReference>
<dbReference type="Gene3D" id="3.40.710.10">
    <property type="entry name" value="DD-peptidase/beta-lactamase superfamily"/>
    <property type="match status" value="1"/>
</dbReference>
<sequence length="491" mass="52454">MTARLDPQIFDPTRWEGILADVARRHQVPGIVAGVLHVDPTSDTEQRFVAATGVSNLRTGVETDRSTLCQIGSITKLLTSTMIMQLVDEGKLELDTPVSEILPDLRLADLDPAELTVAHLLTHTSGIDGDLFTDTGRGNDCVEKYIATLSEAKSLFSPGDGFSYCNSGFVIAGRIIEVIDEVTWDQALDIRICQRLGIEHMFTLAEDIISHRHQHGHVVVPGTRTWAPAPVSQITRSMGPAGLVTCSADDLLSFGAAILRSGQTSTGVPILSEASASLMAEPQHSLIDQAASTAPQWGLGWMLDEWEGQKLQWHGGTTIGNNAWFQVLPEAGLVFVVFCNGGVAPHAAPEVYGAFARTFAGIDAPPANRPRLIPPTFTIAENHLGDYADASTTLTVMKTEDGTYQARIGSSLGEGNDSPPQTMNLYPSESDTFVFGRPDGLSAWSPLAFANVGGREVAYVGIRCLPRVDSAAPGNGTSEKPAEEHSTEAGA</sequence>
<dbReference type="SUPFAM" id="SSF56601">
    <property type="entry name" value="beta-lactamase/transpeptidase-like"/>
    <property type="match status" value="1"/>
</dbReference>
<gene>
    <name evidence="3" type="ORF">BAUR9175_02780</name>
</gene>
<protein>
    <submittedName>
        <fullName evidence="3">CubicO group peptidase, beta-lactamase class C family</fullName>
    </submittedName>
</protein>
<organism evidence="3 4">
    <name type="scientific">Brevibacterium aurantiacum</name>
    <dbReference type="NCBI Taxonomy" id="273384"/>
    <lineage>
        <taxon>Bacteria</taxon>
        <taxon>Bacillati</taxon>
        <taxon>Actinomycetota</taxon>
        <taxon>Actinomycetes</taxon>
        <taxon>Micrococcales</taxon>
        <taxon>Brevibacteriaceae</taxon>
        <taxon>Brevibacterium</taxon>
    </lineage>
</organism>
<evidence type="ECO:0000313" key="3">
    <source>
        <dbReference type="EMBL" id="SMX90851.1"/>
    </source>
</evidence>
<accession>A0A2H1JTS2</accession>
<dbReference type="PANTHER" id="PTHR46825:SF9">
    <property type="entry name" value="BETA-LACTAMASE-RELATED DOMAIN-CONTAINING PROTEIN"/>
    <property type="match status" value="1"/>
</dbReference>
<feature type="domain" description="Beta-lactamase-related" evidence="2">
    <location>
        <begin position="23"/>
        <end position="344"/>
    </location>
</feature>
<dbReference type="RefSeq" id="WP_180959250.1">
    <property type="nucleotide sequence ID" value="NZ_BJME01000017.1"/>
</dbReference>
<feature type="compositionally biased region" description="Basic and acidic residues" evidence="1">
    <location>
        <begin position="480"/>
        <end position="491"/>
    </location>
</feature>
<name>A0A2H1JTS2_BREAU</name>
<dbReference type="InterPro" id="IPR001466">
    <property type="entry name" value="Beta-lactam-related"/>
</dbReference>
<evidence type="ECO:0000256" key="1">
    <source>
        <dbReference type="SAM" id="MobiDB-lite"/>
    </source>
</evidence>
<dbReference type="AlphaFoldDB" id="A0A2H1JTS2"/>
<dbReference type="PANTHER" id="PTHR46825">
    <property type="entry name" value="D-ALANYL-D-ALANINE-CARBOXYPEPTIDASE/ENDOPEPTIDASE AMPH"/>
    <property type="match status" value="1"/>
</dbReference>
<comment type="caution">
    <text evidence="3">The sequence shown here is derived from an EMBL/GenBank/DDBJ whole genome shotgun (WGS) entry which is preliminary data.</text>
</comment>
<dbReference type="Pfam" id="PF00144">
    <property type="entry name" value="Beta-lactamase"/>
    <property type="match status" value="1"/>
</dbReference>
<dbReference type="EMBL" id="FXZB01000019">
    <property type="protein sequence ID" value="SMX90851.1"/>
    <property type="molecule type" value="Genomic_DNA"/>
</dbReference>
<proteinExistence type="predicted"/>
<keyword evidence="4" id="KW-1185">Reference proteome</keyword>
<dbReference type="InterPro" id="IPR050491">
    <property type="entry name" value="AmpC-like"/>
</dbReference>
<evidence type="ECO:0000259" key="2">
    <source>
        <dbReference type="Pfam" id="PF00144"/>
    </source>
</evidence>
<feature type="region of interest" description="Disordered" evidence="1">
    <location>
        <begin position="469"/>
        <end position="491"/>
    </location>
</feature>
<evidence type="ECO:0000313" key="4">
    <source>
        <dbReference type="Proteomes" id="UP000234525"/>
    </source>
</evidence>